<dbReference type="EMBL" id="KB008048">
    <property type="protein sequence ID" value="ELR14641.1"/>
    <property type="molecule type" value="Genomic_DNA"/>
</dbReference>
<gene>
    <name evidence="2" type="ORF">ACA1_066820</name>
</gene>
<sequence length="295" mass="32765">MEDPANTTTKRKRDEAEKEKEEEQQGGGGSTQCDVDDDKKRRRRVVYSQTFTITFGDQAENHAGMQILGQKASEGFTLEDLQTAKAWFEAQGVTVELHHLNEALPSKDAYVLVARNGLKALMGDADAFHEEQAGLQKDSKAKMYGRVVEKRARHNLCFAASAQTPDYDSGKGTVVAFDQVPLLKKTRDALVDLLGDKASGLVAEGNYYFDPSKCGIGFHGDAERCKVVAVRTGVALPLHYQWFLESKPVGQRVKLLLEHGDVYVMSEKAVGTDWKRRQVYTLRHAAGAKKFLTIK</sequence>
<feature type="compositionally biased region" description="Basic and acidic residues" evidence="1">
    <location>
        <begin position="12"/>
        <end position="23"/>
    </location>
</feature>
<dbReference type="OMA" id="ENHVNME"/>
<evidence type="ECO:0000313" key="2">
    <source>
        <dbReference type="EMBL" id="ELR14641.1"/>
    </source>
</evidence>
<dbReference type="AlphaFoldDB" id="L8GR98"/>
<dbReference type="OrthoDB" id="18028at2759"/>
<feature type="region of interest" description="Disordered" evidence="1">
    <location>
        <begin position="1"/>
        <end position="38"/>
    </location>
</feature>
<accession>L8GR98</accession>
<reference evidence="2 3" key="1">
    <citation type="journal article" date="2013" name="Genome Biol.">
        <title>Genome of Acanthamoeba castellanii highlights extensive lateral gene transfer and early evolution of tyrosine kinase signaling.</title>
        <authorList>
            <person name="Clarke M."/>
            <person name="Lohan A.J."/>
            <person name="Liu B."/>
            <person name="Lagkouvardos I."/>
            <person name="Roy S."/>
            <person name="Zafar N."/>
            <person name="Bertelli C."/>
            <person name="Schilde C."/>
            <person name="Kianianmomeni A."/>
            <person name="Burglin T.R."/>
            <person name="Frech C."/>
            <person name="Turcotte B."/>
            <person name="Kopec K.O."/>
            <person name="Synnott J.M."/>
            <person name="Choo C."/>
            <person name="Paponov I."/>
            <person name="Finkler A."/>
            <person name="Soon Heng Tan C."/>
            <person name="Hutchins A.P."/>
            <person name="Weinmeier T."/>
            <person name="Rattei T."/>
            <person name="Chu J.S."/>
            <person name="Gimenez G."/>
            <person name="Irimia M."/>
            <person name="Rigden D.J."/>
            <person name="Fitzpatrick D.A."/>
            <person name="Lorenzo-Morales J."/>
            <person name="Bateman A."/>
            <person name="Chiu C.H."/>
            <person name="Tang P."/>
            <person name="Hegemann P."/>
            <person name="Fromm H."/>
            <person name="Raoult D."/>
            <person name="Greub G."/>
            <person name="Miranda-Saavedra D."/>
            <person name="Chen N."/>
            <person name="Nash P."/>
            <person name="Ginger M.L."/>
            <person name="Horn M."/>
            <person name="Schaap P."/>
            <person name="Caler L."/>
            <person name="Loftus B."/>
        </authorList>
    </citation>
    <scope>NUCLEOTIDE SEQUENCE [LARGE SCALE GENOMIC DNA]</scope>
    <source>
        <strain evidence="2 3">Neff</strain>
    </source>
</reference>
<name>L8GR98_ACACF</name>
<dbReference type="RefSeq" id="XP_004336654.1">
    <property type="nucleotide sequence ID" value="XM_004336606.1"/>
</dbReference>
<dbReference type="VEuPathDB" id="AmoebaDB:ACA1_066820"/>
<protein>
    <submittedName>
        <fullName evidence="2">Mimivirus encoded protein, putative</fullName>
    </submittedName>
</protein>
<proteinExistence type="predicted"/>
<evidence type="ECO:0000256" key="1">
    <source>
        <dbReference type="SAM" id="MobiDB-lite"/>
    </source>
</evidence>
<evidence type="ECO:0000313" key="3">
    <source>
        <dbReference type="Proteomes" id="UP000011083"/>
    </source>
</evidence>
<dbReference type="GeneID" id="14915246"/>
<dbReference type="KEGG" id="acan:ACA1_066820"/>
<dbReference type="Proteomes" id="UP000011083">
    <property type="component" value="Unassembled WGS sequence"/>
</dbReference>
<keyword evidence="3" id="KW-1185">Reference proteome</keyword>
<dbReference type="InterPro" id="IPR037151">
    <property type="entry name" value="AlkB-like_sf"/>
</dbReference>
<organism evidence="2 3">
    <name type="scientific">Acanthamoeba castellanii (strain ATCC 30010 / Neff)</name>
    <dbReference type="NCBI Taxonomy" id="1257118"/>
    <lineage>
        <taxon>Eukaryota</taxon>
        <taxon>Amoebozoa</taxon>
        <taxon>Discosea</taxon>
        <taxon>Longamoebia</taxon>
        <taxon>Centramoebida</taxon>
        <taxon>Acanthamoebidae</taxon>
        <taxon>Acanthamoeba</taxon>
    </lineage>
</organism>
<dbReference type="Gene3D" id="2.60.120.590">
    <property type="entry name" value="Alpha-ketoglutarate-dependent dioxygenase AlkB-like"/>
    <property type="match status" value="1"/>
</dbReference>